<keyword evidence="3" id="KW-0337">GPI-anchor biosynthesis</keyword>
<evidence type="ECO:0000256" key="4">
    <source>
        <dbReference type="ARBA" id="ARBA00022676"/>
    </source>
</evidence>
<feature type="transmembrane region" description="Helical" evidence="10">
    <location>
        <begin position="331"/>
        <end position="349"/>
    </location>
</feature>
<evidence type="ECO:0000256" key="8">
    <source>
        <dbReference type="ARBA" id="ARBA00022989"/>
    </source>
</evidence>
<name>A0ABP8RPP6_9PSEU</name>
<accession>A0ABP8RPP6</accession>
<keyword evidence="5" id="KW-0808">Transferase</keyword>
<feature type="transmembrane region" description="Helical" evidence="10">
    <location>
        <begin position="302"/>
        <end position="319"/>
    </location>
</feature>
<dbReference type="Proteomes" id="UP001501598">
    <property type="component" value="Unassembled WGS sequence"/>
</dbReference>
<feature type="transmembrane region" description="Helical" evidence="10">
    <location>
        <begin position="105"/>
        <end position="126"/>
    </location>
</feature>
<feature type="transmembrane region" description="Helical" evidence="10">
    <location>
        <begin position="216"/>
        <end position="235"/>
    </location>
</feature>
<feature type="transmembrane region" description="Helical" evidence="10">
    <location>
        <begin position="138"/>
        <end position="159"/>
    </location>
</feature>
<evidence type="ECO:0000256" key="3">
    <source>
        <dbReference type="ARBA" id="ARBA00022502"/>
    </source>
</evidence>
<evidence type="ECO:0000256" key="1">
    <source>
        <dbReference type="ARBA" id="ARBA00004477"/>
    </source>
</evidence>
<organism evidence="11 12">
    <name type="scientific">Pseudonocardia xishanensis</name>
    <dbReference type="NCBI Taxonomy" id="630995"/>
    <lineage>
        <taxon>Bacteria</taxon>
        <taxon>Bacillati</taxon>
        <taxon>Actinomycetota</taxon>
        <taxon>Actinomycetes</taxon>
        <taxon>Pseudonocardiales</taxon>
        <taxon>Pseudonocardiaceae</taxon>
        <taxon>Pseudonocardia</taxon>
    </lineage>
</organism>
<comment type="caution">
    <text evidence="11">The sequence shown here is derived from an EMBL/GenBank/DDBJ whole genome shotgun (WGS) entry which is preliminary data.</text>
</comment>
<proteinExistence type="predicted"/>
<dbReference type="InterPro" id="IPR007315">
    <property type="entry name" value="PIG-V/Gpi18"/>
</dbReference>
<dbReference type="RefSeq" id="WP_345415062.1">
    <property type="nucleotide sequence ID" value="NZ_BAABGT010000027.1"/>
</dbReference>
<keyword evidence="9 10" id="KW-0472">Membrane</keyword>
<keyword evidence="6 10" id="KW-0812">Transmembrane</keyword>
<dbReference type="PANTHER" id="PTHR12468:SF2">
    <property type="entry name" value="GPI MANNOSYLTRANSFERASE 2"/>
    <property type="match status" value="1"/>
</dbReference>
<evidence type="ECO:0000256" key="7">
    <source>
        <dbReference type="ARBA" id="ARBA00022824"/>
    </source>
</evidence>
<dbReference type="EMBL" id="BAABGT010000027">
    <property type="protein sequence ID" value="GAA4543486.1"/>
    <property type="molecule type" value="Genomic_DNA"/>
</dbReference>
<evidence type="ECO:0000313" key="12">
    <source>
        <dbReference type="Proteomes" id="UP001501598"/>
    </source>
</evidence>
<evidence type="ECO:0000256" key="6">
    <source>
        <dbReference type="ARBA" id="ARBA00022692"/>
    </source>
</evidence>
<evidence type="ECO:0000256" key="9">
    <source>
        <dbReference type="ARBA" id="ARBA00023136"/>
    </source>
</evidence>
<gene>
    <name evidence="11" type="ORF">GCM10023175_20330</name>
</gene>
<protein>
    <submittedName>
        <fullName evidence="11">Glycosyltransferase family 39 protein</fullName>
    </submittedName>
</protein>
<dbReference type="PANTHER" id="PTHR12468">
    <property type="entry name" value="GPI MANNOSYLTRANSFERASE 2"/>
    <property type="match status" value="1"/>
</dbReference>
<keyword evidence="12" id="KW-1185">Reference proteome</keyword>
<keyword evidence="8 10" id="KW-1133">Transmembrane helix</keyword>
<evidence type="ECO:0000256" key="10">
    <source>
        <dbReference type="SAM" id="Phobius"/>
    </source>
</evidence>
<feature type="transmembrane region" description="Helical" evidence="10">
    <location>
        <begin position="275"/>
        <end position="295"/>
    </location>
</feature>
<evidence type="ECO:0000256" key="5">
    <source>
        <dbReference type="ARBA" id="ARBA00022679"/>
    </source>
</evidence>
<comment type="pathway">
    <text evidence="2">Glycolipid biosynthesis; glycosylphosphatidylinositol-anchor biosynthesis.</text>
</comment>
<comment type="subcellular location">
    <subcellularLocation>
        <location evidence="1">Endoplasmic reticulum membrane</location>
        <topology evidence="1">Multi-pass membrane protein</topology>
    </subcellularLocation>
</comment>
<feature type="transmembrane region" description="Helical" evidence="10">
    <location>
        <begin position="356"/>
        <end position="379"/>
    </location>
</feature>
<feature type="transmembrane region" description="Helical" evidence="10">
    <location>
        <begin position="179"/>
        <end position="209"/>
    </location>
</feature>
<evidence type="ECO:0000256" key="2">
    <source>
        <dbReference type="ARBA" id="ARBA00004687"/>
    </source>
</evidence>
<keyword evidence="4" id="KW-0328">Glycosyltransferase</keyword>
<reference evidence="12" key="1">
    <citation type="journal article" date="2019" name="Int. J. Syst. Evol. Microbiol.">
        <title>The Global Catalogue of Microorganisms (GCM) 10K type strain sequencing project: providing services to taxonomists for standard genome sequencing and annotation.</title>
        <authorList>
            <consortium name="The Broad Institute Genomics Platform"/>
            <consortium name="The Broad Institute Genome Sequencing Center for Infectious Disease"/>
            <person name="Wu L."/>
            <person name="Ma J."/>
        </authorList>
    </citation>
    <scope>NUCLEOTIDE SEQUENCE [LARGE SCALE GENOMIC DNA]</scope>
    <source>
        <strain evidence="12">JCM 17906</strain>
    </source>
</reference>
<keyword evidence="7" id="KW-0256">Endoplasmic reticulum</keyword>
<evidence type="ECO:0000313" key="11">
    <source>
        <dbReference type="EMBL" id="GAA4543486.1"/>
    </source>
</evidence>
<sequence>MIVTLPSRAAVGSALLPTGLYLGVRAVGLAVLAMVATARGTTLPAELGSWDGQWFLALATGGYDGVPADLVDAFGHRSAETPLAFFPGYPGAVALVRLLTGLAPLPGALLTTLLAGVVAAHGLARLGELVPGGSRRAGLVLVVLVAAMPMGVVFSMAYSEALFCACTVWALVAVLRENWLLAGVLTALAGVVRPTAAALVVAVVGAAVLHGSRRAWGGALLACAGLAGYVGFVALRSGSPTGWFALQARGWGSAFDGGRATLGYAADALGRAPSIMGVTTVAVLLGALALLVVAVREAVRGLLPWPLVVFAAGVLVMDLGSDGLMSSKARLLVPAVTLLAVPALALARLRVETRVSVLVAAVSASAWFGGYALAVWPYAI</sequence>